<feature type="region of interest" description="Disordered" evidence="8">
    <location>
        <begin position="372"/>
        <end position="631"/>
    </location>
</feature>
<feature type="compositionally biased region" description="Low complexity" evidence="8">
    <location>
        <begin position="192"/>
        <end position="208"/>
    </location>
</feature>
<evidence type="ECO:0000256" key="5">
    <source>
        <dbReference type="ARBA" id="ARBA00022777"/>
    </source>
</evidence>
<dbReference type="SUPFAM" id="SSF56112">
    <property type="entry name" value="Protein kinase-like (PK-like)"/>
    <property type="match status" value="1"/>
</dbReference>
<dbReference type="Gene3D" id="1.10.510.10">
    <property type="entry name" value="Transferase(Phosphotransferase) domain 1"/>
    <property type="match status" value="1"/>
</dbReference>
<feature type="domain" description="Protein kinase" evidence="9">
    <location>
        <begin position="1135"/>
        <end position="1401"/>
    </location>
</feature>
<reference evidence="10" key="1">
    <citation type="submission" date="2021-02" db="EMBL/GenBank/DDBJ databases">
        <title>Psilocybe cubensis genome.</title>
        <authorList>
            <person name="Mckernan K.J."/>
            <person name="Crawford S."/>
            <person name="Trippe A."/>
            <person name="Kane L.T."/>
            <person name="Mclaughlin S."/>
        </authorList>
    </citation>
    <scope>NUCLEOTIDE SEQUENCE [LARGE SCALE GENOMIC DNA]</scope>
    <source>
        <strain evidence="10">MGC-MH-2018</strain>
    </source>
</reference>
<evidence type="ECO:0000256" key="8">
    <source>
        <dbReference type="SAM" id="MobiDB-lite"/>
    </source>
</evidence>
<feature type="region of interest" description="Disordered" evidence="8">
    <location>
        <begin position="1"/>
        <end position="208"/>
    </location>
</feature>
<feature type="compositionally biased region" description="Polar residues" evidence="8">
    <location>
        <begin position="568"/>
        <end position="577"/>
    </location>
</feature>
<dbReference type="PROSITE" id="PS00108">
    <property type="entry name" value="PROTEIN_KINASE_ST"/>
    <property type="match status" value="1"/>
</dbReference>
<evidence type="ECO:0000256" key="7">
    <source>
        <dbReference type="PROSITE-ProRule" id="PRU10141"/>
    </source>
</evidence>
<feature type="compositionally biased region" description="Basic and acidic residues" evidence="8">
    <location>
        <begin position="836"/>
        <end position="846"/>
    </location>
</feature>
<evidence type="ECO:0000256" key="1">
    <source>
        <dbReference type="ARBA" id="ARBA00006529"/>
    </source>
</evidence>
<feature type="compositionally biased region" description="Low complexity" evidence="8">
    <location>
        <begin position="145"/>
        <end position="165"/>
    </location>
</feature>
<dbReference type="InterPro" id="IPR017441">
    <property type="entry name" value="Protein_kinase_ATP_BS"/>
</dbReference>
<sequence length="1413" mass="154964">MSEDSRSNKQTARKIYYVANPGSGDSDDAKDDTRPRTHTNGYSNKRPQVSTVSNYHRPTPSQPTLLATDPSVTNSRYPLPQPPLSPDSTDSPSPPPPSTPSQHAHSYSADLHLKVDPPSKALPQSESYPSYQDYRALNDVQPHVSSFISPSRTSSASTPSASKGSKLLKHLKAPFGGRPRPPAGEQSRRPYTSPTVTTPESFTSSSSMASSSVSERVIFVTSDSERYVTVDISSARSASQIRELILNKLGIFNEDELYPYSIYRTEIGESQSGEALTNDRLMAMCRDHGDSKGTLKFFVTQSTAPPQGPSPIQLPDYSSPPVLPPLANTTPLQIKRRSRSRNGSFSSASENIPLEIGYEADLDYPEHDVSRPLARTTHSQPSASSSQTALPSPHRRPSLANQARPSSPLLHSSGAKPQKNEEKYGHALPPLPTPPPPLSPVRPSFLSNEESSSLGIPQRHHHARSTSDAGSHQDSAVKATEHHPETAGQLYSRGLGKLKPEPPRESTRERLTKHAHDDEDQPWDIILPPPQRDEQERVSPSLTRGSRQPSYSSQYRPSSPYTPRHPVYNSSRPSQPSVPLPLQTQRPSSQPRPPANVPIPGSVFVNWKGEEGGSSRKPTPPSSNYSSTRLGKSMTKSMNDLKFAASHASSSQSRRNLPSVSQLPMTRQSNIARVNESPYSPSNLPASNMSLNVSAKSYEPPRSFSRPLPVHGTADFHHSSSSSYLSRGGGYSSNLSTTNNDPYPRPQSASGDPVTSPTRGYTRLQSPVYGSTLESGESNQSPRTISPNRPYHSPGIPGPRPRPTTSSDRSGSSDIQSGPETSNTTPPRTPISPHSPRYDPSERNGLVEEQSPPSSPDDIVIKSTESTLKQKDQMNLLDMLHGSYSQPTRQISPPPPPLESKSSYAPDDGDDDDDFDNEGGTWIVRPEAPKSAARPPLTVQIESSSSSSSSSRPTENGTHHSNRPDGSAKDTHPPSSYRPLPYTSVNPVSRRPESTFVDPEGDNWAPRPPPENIYEHLEKFFPTHDLDKPVIEATSGDTSPTNAEPAAALPPPVQIDERAKIRAKKSIRIVAQEHKKRIDRTSRATDTSRVDNMMRKRSTKLWGSKLEEVTTAQGRSVNTNSIPESPSGGPTTFKWVRGELIGKGTYGRVYLALNATTGEMIAVKQVELPQTPSDKNDSRHHTVVQALKMESETLRDLDHPNIVQYLGFEETPANLSIFLEYVPGGSVGSCLHKHGKFDDNVTRSFTAQILSGLEYLHSKGILHRDMKADNILVEMSGICKISDFGISKRTEDLQGGAFTAMKGTVFWMAPEVINTNKKGYNFKVDIWSVGCVVLEMWAGSRPWMGEEMIAVMFKLYQSKQPPPVPEDVVLSEEADDFRRKCFAINPEERPTAAELRKHPYLILPPGWVFTGFT</sequence>
<evidence type="ECO:0000313" key="10">
    <source>
        <dbReference type="EMBL" id="KAG5174444.1"/>
    </source>
</evidence>
<keyword evidence="6 7" id="KW-0067">ATP-binding</keyword>
<feature type="compositionally biased region" description="Low complexity" evidence="8">
    <location>
        <begin position="803"/>
        <end position="815"/>
    </location>
</feature>
<feature type="compositionally biased region" description="Polar residues" evidence="8">
    <location>
        <begin position="737"/>
        <end position="787"/>
    </location>
</feature>
<dbReference type="OrthoDB" id="266718at2759"/>
<feature type="compositionally biased region" description="Polar residues" evidence="8">
    <location>
        <begin position="62"/>
        <end position="76"/>
    </location>
</feature>
<feature type="compositionally biased region" description="Low complexity" evidence="8">
    <location>
        <begin position="580"/>
        <end position="589"/>
    </location>
</feature>
<dbReference type="FunFam" id="3.30.200.20:FF:000387">
    <property type="entry name" value="Serine/threonine-protein kinase STE11"/>
    <property type="match status" value="1"/>
</dbReference>
<proteinExistence type="inferred from homology"/>
<feature type="region of interest" description="Disordered" evidence="8">
    <location>
        <begin position="715"/>
        <end position="1011"/>
    </location>
</feature>
<feature type="compositionally biased region" description="Basic and acidic residues" evidence="8">
    <location>
        <begin position="962"/>
        <end position="972"/>
    </location>
</feature>
<comment type="similarity">
    <text evidence="1">Belongs to the protein kinase superfamily. STE Ser/Thr protein kinase family. MAP kinase kinase kinase subfamily.</text>
</comment>
<dbReference type="GO" id="GO:0005524">
    <property type="term" value="F:ATP binding"/>
    <property type="evidence" value="ECO:0007669"/>
    <property type="project" value="UniProtKB-UniRule"/>
</dbReference>
<keyword evidence="2" id="KW-0723">Serine/threonine-protein kinase</keyword>
<keyword evidence="5" id="KW-0418">Kinase</keyword>
<feature type="compositionally biased region" description="Polar residues" evidence="8">
    <location>
        <begin position="622"/>
        <end position="631"/>
    </location>
</feature>
<feature type="compositionally biased region" description="Low complexity" evidence="8">
    <location>
        <begin position="546"/>
        <end position="561"/>
    </location>
</feature>
<evidence type="ECO:0000256" key="2">
    <source>
        <dbReference type="ARBA" id="ARBA00022527"/>
    </source>
</evidence>
<dbReference type="PANTHER" id="PTHR11584:SF369">
    <property type="entry name" value="MITOGEN-ACTIVATED PROTEIN KINASE KINASE KINASE 19-RELATED"/>
    <property type="match status" value="1"/>
</dbReference>
<organism evidence="10">
    <name type="scientific">Psilocybe cubensis</name>
    <name type="common">Psychedelic mushroom</name>
    <name type="synonym">Stropharia cubensis</name>
    <dbReference type="NCBI Taxonomy" id="181762"/>
    <lineage>
        <taxon>Eukaryota</taxon>
        <taxon>Fungi</taxon>
        <taxon>Dikarya</taxon>
        <taxon>Basidiomycota</taxon>
        <taxon>Agaricomycotina</taxon>
        <taxon>Agaricomycetes</taxon>
        <taxon>Agaricomycetidae</taxon>
        <taxon>Agaricales</taxon>
        <taxon>Agaricineae</taxon>
        <taxon>Strophariaceae</taxon>
        <taxon>Psilocybe</taxon>
    </lineage>
</organism>
<feature type="compositionally biased region" description="Polar residues" evidence="8">
    <location>
        <begin position="654"/>
        <end position="667"/>
    </location>
</feature>
<feature type="compositionally biased region" description="Polar residues" evidence="8">
    <location>
        <begin position="376"/>
        <end position="390"/>
    </location>
</feature>
<feature type="compositionally biased region" description="Polar residues" evidence="8">
    <location>
        <begin position="816"/>
        <end position="826"/>
    </location>
</feature>
<feature type="compositionally biased region" description="Low complexity" evidence="8">
    <location>
        <begin position="719"/>
        <end position="736"/>
    </location>
</feature>
<evidence type="ECO:0000256" key="4">
    <source>
        <dbReference type="ARBA" id="ARBA00022741"/>
    </source>
</evidence>
<keyword evidence="4 7" id="KW-0547">Nucleotide-binding</keyword>
<feature type="compositionally biased region" description="Low complexity" evidence="8">
    <location>
        <begin position="644"/>
        <end position="653"/>
    </location>
</feature>
<evidence type="ECO:0000259" key="9">
    <source>
        <dbReference type="PROSITE" id="PS50011"/>
    </source>
</evidence>
<dbReference type="SMART" id="SM00220">
    <property type="entry name" value="S_TKc"/>
    <property type="match status" value="1"/>
</dbReference>
<dbReference type="GO" id="GO:0004709">
    <property type="term" value="F:MAP kinase kinase kinase activity"/>
    <property type="evidence" value="ECO:0007669"/>
    <property type="project" value="UniProtKB-ARBA"/>
</dbReference>
<dbReference type="PROSITE" id="PS00107">
    <property type="entry name" value="PROTEIN_KINASE_ATP"/>
    <property type="match status" value="1"/>
</dbReference>
<dbReference type="InterPro" id="IPR008271">
    <property type="entry name" value="Ser/Thr_kinase_AS"/>
</dbReference>
<comment type="caution">
    <text evidence="10">The sequence shown here is derived from an EMBL/GenBank/DDBJ whole genome shotgun (WGS) entry which is preliminary data.</text>
</comment>
<name>A0A8H7YAP2_PSICU</name>
<feature type="region of interest" description="Disordered" evidence="8">
    <location>
        <begin position="301"/>
        <end position="348"/>
    </location>
</feature>
<dbReference type="FunFam" id="1.10.510.10:FF:000182">
    <property type="entry name" value="MAP kinase kinase kinase mkh1"/>
    <property type="match status" value="1"/>
</dbReference>
<dbReference type="InterPro" id="IPR000719">
    <property type="entry name" value="Prot_kinase_dom"/>
</dbReference>
<feature type="region of interest" description="Disordered" evidence="8">
    <location>
        <begin position="644"/>
        <end position="667"/>
    </location>
</feature>
<dbReference type="InterPro" id="IPR011009">
    <property type="entry name" value="Kinase-like_dom_sf"/>
</dbReference>
<evidence type="ECO:0000256" key="6">
    <source>
        <dbReference type="ARBA" id="ARBA00022840"/>
    </source>
</evidence>
<dbReference type="PANTHER" id="PTHR11584">
    <property type="entry name" value="SERINE/THREONINE PROTEIN KINASE"/>
    <property type="match status" value="1"/>
</dbReference>
<feature type="compositionally biased region" description="Acidic residues" evidence="8">
    <location>
        <begin position="907"/>
        <end position="917"/>
    </location>
</feature>
<accession>A0A8H7YAP2</accession>
<feature type="compositionally biased region" description="Polar residues" evidence="8">
    <location>
        <begin position="38"/>
        <end position="56"/>
    </location>
</feature>
<dbReference type="Pfam" id="PF00069">
    <property type="entry name" value="Pkinase"/>
    <property type="match status" value="1"/>
</dbReference>
<feature type="binding site" evidence="7">
    <location>
        <position position="1164"/>
    </location>
    <ligand>
        <name>ATP</name>
        <dbReference type="ChEBI" id="CHEBI:30616"/>
    </ligand>
</feature>
<gene>
    <name evidence="10" type="ORF">JR316_001103</name>
</gene>
<dbReference type="GO" id="GO:0000196">
    <property type="term" value="P:cell integrity MAPK cascade"/>
    <property type="evidence" value="ECO:0007669"/>
    <property type="project" value="UniProtKB-ARBA"/>
</dbReference>
<keyword evidence="3" id="KW-0808">Transferase</keyword>
<dbReference type="PROSITE" id="PS50011">
    <property type="entry name" value="PROTEIN_KINASE_DOM"/>
    <property type="match status" value="1"/>
</dbReference>
<protein>
    <recommendedName>
        <fullName evidence="9">Protein kinase domain-containing protein</fullName>
    </recommendedName>
</protein>
<feature type="compositionally biased region" description="Pro residues" evidence="8">
    <location>
        <begin position="429"/>
        <end position="440"/>
    </location>
</feature>
<evidence type="ECO:0000256" key="3">
    <source>
        <dbReference type="ARBA" id="ARBA00022679"/>
    </source>
</evidence>
<feature type="compositionally biased region" description="Basic and acidic residues" evidence="8">
    <location>
        <begin position="498"/>
        <end position="517"/>
    </location>
</feature>
<dbReference type="EMBL" id="JAFIQS010000001">
    <property type="protein sequence ID" value="KAG5174444.1"/>
    <property type="molecule type" value="Genomic_DNA"/>
</dbReference>